<reference evidence="3" key="1">
    <citation type="submission" date="2019-04" db="EMBL/GenBank/DDBJ databases">
        <title>Genome sequence of Pseudomonas putida 1290, an auxin catabolizing strain.</title>
        <authorList>
            <person name="Laird T.S."/>
            <person name="Leveau J.H.J."/>
        </authorList>
    </citation>
    <scope>NUCLEOTIDE SEQUENCE [LARGE SCALE GENOMIC DNA]</scope>
    <source>
        <strain evidence="3">1290</strain>
    </source>
</reference>
<protein>
    <submittedName>
        <fullName evidence="2">Uncharacterized protein</fullName>
    </submittedName>
</protein>
<evidence type="ECO:0000313" key="3">
    <source>
        <dbReference type="Proteomes" id="UP000298551"/>
    </source>
</evidence>
<feature type="compositionally biased region" description="Low complexity" evidence="1">
    <location>
        <begin position="22"/>
        <end position="31"/>
    </location>
</feature>
<organism evidence="2 3">
    <name type="scientific">Pseudomonas putida</name>
    <name type="common">Arthrobacter siderocapsulatus</name>
    <dbReference type="NCBI Taxonomy" id="303"/>
    <lineage>
        <taxon>Bacteria</taxon>
        <taxon>Pseudomonadati</taxon>
        <taxon>Pseudomonadota</taxon>
        <taxon>Gammaproteobacteria</taxon>
        <taxon>Pseudomonadales</taxon>
        <taxon>Pseudomonadaceae</taxon>
        <taxon>Pseudomonas</taxon>
    </lineage>
</organism>
<dbReference type="Proteomes" id="UP000298551">
    <property type="component" value="Chromosome"/>
</dbReference>
<gene>
    <name evidence="2" type="ORF">E6B08_24795</name>
</gene>
<accession>A0A4D6XFH4</accession>
<dbReference type="OrthoDB" id="7031409at2"/>
<evidence type="ECO:0000256" key="1">
    <source>
        <dbReference type="SAM" id="MobiDB-lite"/>
    </source>
</evidence>
<feature type="region of interest" description="Disordered" evidence="1">
    <location>
        <begin position="1"/>
        <end position="56"/>
    </location>
</feature>
<feature type="compositionally biased region" description="Basic residues" evidence="1">
    <location>
        <begin position="1"/>
        <end position="20"/>
    </location>
</feature>
<name>A0A4D6XFH4_PSEPU</name>
<feature type="compositionally biased region" description="Polar residues" evidence="1">
    <location>
        <begin position="38"/>
        <end position="52"/>
    </location>
</feature>
<proteinExistence type="predicted"/>
<dbReference type="EMBL" id="CP039371">
    <property type="protein sequence ID" value="QCI14367.1"/>
    <property type="molecule type" value="Genomic_DNA"/>
</dbReference>
<sequence>MTSRSKPRGPRRPGLRRRSRSSSDARGAALRPIRGTSPLPQDNYRPQAQRCTCGSGLVPRMGCKAAPIT</sequence>
<evidence type="ECO:0000313" key="2">
    <source>
        <dbReference type="EMBL" id="QCI14367.1"/>
    </source>
</evidence>
<dbReference type="AlphaFoldDB" id="A0A4D6XFH4"/>